<protein>
    <submittedName>
        <fullName evidence="2">HET-domain-containing protein</fullName>
    </submittedName>
</protein>
<dbReference type="InterPro" id="IPR010730">
    <property type="entry name" value="HET"/>
</dbReference>
<dbReference type="AlphaFoldDB" id="A0A9P4MCT5"/>
<dbReference type="EMBL" id="ML978122">
    <property type="protein sequence ID" value="KAF2102777.1"/>
    <property type="molecule type" value="Genomic_DNA"/>
</dbReference>
<dbReference type="PANTHER" id="PTHR33112:SF10">
    <property type="entry name" value="TOL"/>
    <property type="match status" value="1"/>
</dbReference>
<keyword evidence="3" id="KW-1185">Reference proteome</keyword>
<feature type="domain" description="Heterokaryon incompatibility" evidence="1">
    <location>
        <begin position="125"/>
        <end position="274"/>
    </location>
</feature>
<name>A0A9P4MCT5_9PEZI</name>
<dbReference type="OrthoDB" id="2958217at2759"/>
<proteinExistence type="predicted"/>
<sequence>MLEFNLNSPMERDLEPFAYVLRPASQADQTWRRQMMTARLRDTSSGFINMVQYDKDACEKDRWKRIHQWVANCNRHHKSCTEQRRRRTFLPSRVLVVPRKTDGTDLRIKLLDTRLHDAATLGCTYVTLSHSWGLDKNPIYRTTSDNIESRLRDGIRFNDLPATFRDTLTAARHLHVSYVWIDSLCIKQGDKEDWIKESTKMEEVYANAYLNISATSAASPTDGLNSSHELHPRLLNVELSGDARPNTYRLVDPTFWRSRVANAFVNTRGWVVQERVLASRVLHYTFDQVTWECQEFSAAEEFPDGLPHPITWDFYGQFKQRSVIAHDRSVGKETASTTCSSGATRELHDNWAQIVRLYSRCDLTEPNENKLIAISGLARAMQKQLKNDSYLAGLWRDNIYGGLLWEVDKGRKLIHGFQQDSTHLAVRRYGLSTRADAYRAPSWSWASVEGMVKLCGYMDVSGDLIACDEPNLEGASSSVTPRATILDVSIVPTDVEQPLGQVMAGRLAVSGRLYRYGYETIGYCTTTEHFRATGEYQNTRMDEQVEWTIFDRAWFLPLVLKKLSWEGDPPELIQSTQGTLLGASTSDAELRSSLENLVAERGSAAARDWKLPVAREWADRQSLRRGVGYHDTVAGLVVTPSPDRDTFRRIGIAEVRKITIDRLDDIGQVPQWEDEVSVPKVVVCNVSSAEALEKEDLVQGVFVIV</sequence>
<dbReference type="PANTHER" id="PTHR33112">
    <property type="entry name" value="DOMAIN PROTEIN, PUTATIVE-RELATED"/>
    <property type="match status" value="1"/>
</dbReference>
<dbReference type="Pfam" id="PF06985">
    <property type="entry name" value="HET"/>
    <property type="match status" value="1"/>
</dbReference>
<comment type="caution">
    <text evidence="2">The sequence shown here is derived from an EMBL/GenBank/DDBJ whole genome shotgun (WGS) entry which is preliminary data.</text>
</comment>
<evidence type="ECO:0000313" key="2">
    <source>
        <dbReference type="EMBL" id="KAF2102777.1"/>
    </source>
</evidence>
<accession>A0A9P4MCT5</accession>
<organism evidence="2 3">
    <name type="scientific">Rhizodiscina lignyota</name>
    <dbReference type="NCBI Taxonomy" id="1504668"/>
    <lineage>
        <taxon>Eukaryota</taxon>
        <taxon>Fungi</taxon>
        <taxon>Dikarya</taxon>
        <taxon>Ascomycota</taxon>
        <taxon>Pezizomycotina</taxon>
        <taxon>Dothideomycetes</taxon>
        <taxon>Pleosporomycetidae</taxon>
        <taxon>Aulographales</taxon>
        <taxon>Rhizodiscinaceae</taxon>
        <taxon>Rhizodiscina</taxon>
    </lineage>
</organism>
<dbReference type="Proteomes" id="UP000799772">
    <property type="component" value="Unassembled WGS sequence"/>
</dbReference>
<evidence type="ECO:0000259" key="1">
    <source>
        <dbReference type="Pfam" id="PF06985"/>
    </source>
</evidence>
<gene>
    <name evidence="2" type="ORF">NA57DRAFT_52330</name>
</gene>
<evidence type="ECO:0000313" key="3">
    <source>
        <dbReference type="Proteomes" id="UP000799772"/>
    </source>
</evidence>
<reference evidence="2" key="1">
    <citation type="journal article" date="2020" name="Stud. Mycol.">
        <title>101 Dothideomycetes genomes: a test case for predicting lifestyles and emergence of pathogens.</title>
        <authorList>
            <person name="Haridas S."/>
            <person name="Albert R."/>
            <person name="Binder M."/>
            <person name="Bloem J."/>
            <person name="Labutti K."/>
            <person name="Salamov A."/>
            <person name="Andreopoulos B."/>
            <person name="Baker S."/>
            <person name="Barry K."/>
            <person name="Bills G."/>
            <person name="Bluhm B."/>
            <person name="Cannon C."/>
            <person name="Castanera R."/>
            <person name="Culley D."/>
            <person name="Daum C."/>
            <person name="Ezra D."/>
            <person name="Gonzalez J."/>
            <person name="Henrissat B."/>
            <person name="Kuo A."/>
            <person name="Liang C."/>
            <person name="Lipzen A."/>
            <person name="Lutzoni F."/>
            <person name="Magnuson J."/>
            <person name="Mondo S."/>
            <person name="Nolan M."/>
            <person name="Ohm R."/>
            <person name="Pangilinan J."/>
            <person name="Park H.-J."/>
            <person name="Ramirez L."/>
            <person name="Alfaro M."/>
            <person name="Sun H."/>
            <person name="Tritt A."/>
            <person name="Yoshinaga Y."/>
            <person name="Zwiers L.-H."/>
            <person name="Turgeon B."/>
            <person name="Goodwin S."/>
            <person name="Spatafora J."/>
            <person name="Crous P."/>
            <person name="Grigoriev I."/>
        </authorList>
    </citation>
    <scope>NUCLEOTIDE SEQUENCE</scope>
    <source>
        <strain evidence="2">CBS 133067</strain>
    </source>
</reference>